<evidence type="ECO:0000313" key="2">
    <source>
        <dbReference type="EMBL" id="KAA9301886.1"/>
    </source>
</evidence>
<keyword evidence="2" id="KW-0378">Hydrolase</keyword>
<reference evidence="2 3" key="1">
    <citation type="submission" date="2019-09" db="EMBL/GenBank/DDBJ databases">
        <title>Draft genome sequence assemblies of isolates from the urinary tract.</title>
        <authorList>
            <person name="Mores C.R."/>
            <person name="Putonti C."/>
            <person name="Wolfe A.J."/>
        </authorList>
    </citation>
    <scope>NUCLEOTIDE SEQUENCE [LARGE SCALE GENOMIC DNA]</scope>
    <source>
        <strain evidence="2 3">UMB623</strain>
    </source>
</reference>
<gene>
    <name evidence="2" type="ORF">F6I03_01385</name>
</gene>
<dbReference type="OrthoDB" id="2242851at2"/>
<dbReference type="SUPFAM" id="SSF140652">
    <property type="entry name" value="YozE-like"/>
    <property type="match status" value="1"/>
</dbReference>
<dbReference type="Gene3D" id="1.10.150.260">
    <property type="entry name" value="YozE SAM-like"/>
    <property type="match status" value="1"/>
</dbReference>
<dbReference type="EMBL" id="VYWO01000001">
    <property type="protein sequence ID" value="KAA9301886.1"/>
    <property type="molecule type" value="Genomic_DNA"/>
</dbReference>
<dbReference type="InterPro" id="IPR036806">
    <property type="entry name" value="YozE_SAM-like_sf"/>
</dbReference>
<dbReference type="NCBIfam" id="NF010193">
    <property type="entry name" value="PRK13672.1"/>
    <property type="match status" value="1"/>
</dbReference>
<evidence type="ECO:0000313" key="3">
    <source>
        <dbReference type="Proteomes" id="UP000327148"/>
    </source>
</evidence>
<dbReference type="AlphaFoldDB" id="A0A5N1GNI5"/>
<dbReference type="Proteomes" id="UP000327148">
    <property type="component" value="Unassembled WGS sequence"/>
</dbReference>
<protein>
    <submittedName>
        <fullName evidence="2">D-alanyl-D-alanine carboxypeptidase</fullName>
    </submittedName>
</protein>
<dbReference type="GO" id="GO:0004180">
    <property type="term" value="F:carboxypeptidase activity"/>
    <property type="evidence" value="ECO:0007669"/>
    <property type="project" value="UniProtKB-KW"/>
</dbReference>
<organism evidence="2 3">
    <name type="scientific">Aerococcus sanguinicola</name>
    <dbReference type="NCBI Taxonomy" id="119206"/>
    <lineage>
        <taxon>Bacteria</taxon>
        <taxon>Bacillati</taxon>
        <taxon>Bacillota</taxon>
        <taxon>Bacilli</taxon>
        <taxon>Lactobacillales</taxon>
        <taxon>Aerococcaceae</taxon>
        <taxon>Aerococcus</taxon>
    </lineage>
</organism>
<dbReference type="STRING" id="119206.AWM72_08545"/>
<name>A0A5N1GNI5_9LACT</name>
<comment type="caution">
    <text evidence="2">The sequence shown here is derived from an EMBL/GenBank/DDBJ whole genome shotgun (WGS) entry which is preliminary data.</text>
</comment>
<dbReference type="Pfam" id="PF06855">
    <property type="entry name" value="YozE_SAM_like"/>
    <property type="match status" value="1"/>
</dbReference>
<keyword evidence="2" id="KW-0645">Protease</keyword>
<keyword evidence="2" id="KW-0121">Carboxypeptidase</keyword>
<dbReference type="InterPro" id="IPR023089">
    <property type="entry name" value="YozE_SAM-like"/>
</dbReference>
<feature type="domain" description="YozE SAM-like" evidence="1">
    <location>
        <begin position="4"/>
        <end position="71"/>
    </location>
</feature>
<sequence>MSLSFYRYIERFRGRGRLEADPREAFAELVYRDLDFPRDSKEFDEISSYIEGHSAYADYISSFDDLWQAYDYEQG</sequence>
<proteinExistence type="predicted"/>
<evidence type="ECO:0000259" key="1">
    <source>
        <dbReference type="Pfam" id="PF06855"/>
    </source>
</evidence>
<accession>A0A5N1GNI5</accession>
<dbReference type="RefSeq" id="WP_070430793.1">
    <property type="nucleotide sequence ID" value="NZ_VYWO01000001.1"/>
</dbReference>